<feature type="compositionally biased region" description="Polar residues" evidence="6">
    <location>
        <begin position="877"/>
        <end position="891"/>
    </location>
</feature>
<feature type="transmembrane region" description="Helical" evidence="7">
    <location>
        <begin position="734"/>
        <end position="754"/>
    </location>
</feature>
<organism evidence="8 9">
    <name type="scientific">Collybiopsis confluens</name>
    <dbReference type="NCBI Taxonomy" id="2823264"/>
    <lineage>
        <taxon>Eukaryota</taxon>
        <taxon>Fungi</taxon>
        <taxon>Dikarya</taxon>
        <taxon>Basidiomycota</taxon>
        <taxon>Agaricomycotina</taxon>
        <taxon>Agaricomycetes</taxon>
        <taxon>Agaricomycetidae</taxon>
        <taxon>Agaricales</taxon>
        <taxon>Marasmiineae</taxon>
        <taxon>Omphalotaceae</taxon>
        <taxon>Collybiopsis</taxon>
    </lineage>
</organism>
<keyword evidence="5 7" id="KW-0472">Membrane</keyword>
<dbReference type="GO" id="GO:0022857">
    <property type="term" value="F:transmembrane transporter activity"/>
    <property type="evidence" value="ECO:0007669"/>
    <property type="project" value="InterPro"/>
</dbReference>
<dbReference type="AlphaFoldDB" id="A0A8H5M406"/>
<dbReference type="Proteomes" id="UP000518752">
    <property type="component" value="Unassembled WGS sequence"/>
</dbReference>
<sequence>MASSFAAYASQFINRQTQPTPSDSQSHPIFFSFTTDNESSRPASPRNEDEDEYDLDDPHLAGGSKSGGGSRGFLADLGDIASEVEEEDTPYLQLDDLQSQGGPSLSMPLRRDRASSPAISMNESGIAAGGWLAHQGYQGVGERYRSQEDEDEGEGSDKEDDRLLAAEMAAYSEDPRQQANDSESDSEDELPSGLIASGLRTKSQPQVKGKSKVPQPPRPHIALASSNASHLTESLLPSAHTQDAFNLPDPRFIGKLGRKGRYNDALWTTLWLTGVCVCYIAAIVLLFTTRSTAPPNSGKSSPPPPTPYPTLLHTIPLLVPLVILSAIASYLHILFLRIWLRPVVWLSALGTPVLLFICAIWAWVGSFVDEGEDGETWGETTGLRLFSLIPLILSVFLAYRLYVLFTSLPRLQAQITQTELILSLTTRILAENPLLPGISPVLLFAMLVGSIPFGTVISRLLLVGRWSKVSSGTTSEYHIKWGAEFAIFLTIGVWLWTWGVSRGLLKVVAAAVVGGWYFGVPWAGDRDEEERPRSQVQPPEADADAELEPPPMLANFTAQATNYAMGALPPFVLLSSLSGSSSQTHLIHAGFYRATNSSLGSICLSALILSSIRLLTLVTVILVNLPDWLAWGWFSLGRLFSIWLPPPIVFFVRNASAAVAGPVMIQVWTVIRRFFLWIILVAVRYLEGLTDNMSRYALVYVGMTGRTWADSSRRVGALMTRDSKTLSPPPLPTLLMLTPLTLTLPFSLVTYLFVAHTLGAPHQALMSALVAAVTTGLVGVFCVGVVRDVGDSMWIAWCIEQDANVGTDEVRGTQGLVGVHGKRELVSEAFEYNMRARKAAKEAAAAAIVNPGTSGQRNQRRQPAPGQSRHMNRPVHTPQSHNASHPPNANMPQYAPHVPPPPRTRYEEYPTHFSRLSDPSDSPLSHAVSHTAYDPYDSPESGHSSPESIDVAPLPPDELRAYQAPSPPPPPRQPRPQQEDDIDPFTVEPVYTGDALGLEDDIRTNHPAQTSGLGQSGAGRHSRSRSRGTEAAASGEGSQFFPGSGLF</sequence>
<feature type="region of interest" description="Disordered" evidence="6">
    <location>
        <begin position="15"/>
        <end position="117"/>
    </location>
</feature>
<dbReference type="PANTHER" id="PTHR12385:SF88">
    <property type="entry name" value="CHOLINE TRANSPORTER-LIKE PROTEIN CTL1"/>
    <property type="match status" value="1"/>
</dbReference>
<name>A0A8H5M406_9AGAR</name>
<evidence type="ECO:0000313" key="8">
    <source>
        <dbReference type="EMBL" id="KAF5379899.1"/>
    </source>
</evidence>
<feature type="transmembrane region" description="Helical" evidence="7">
    <location>
        <begin position="308"/>
        <end position="331"/>
    </location>
</feature>
<dbReference type="OrthoDB" id="420519at2759"/>
<keyword evidence="3 7" id="KW-0812">Transmembrane</keyword>
<dbReference type="InterPro" id="IPR007603">
    <property type="entry name" value="Choline_transptr-like"/>
</dbReference>
<feature type="transmembrane region" description="Helical" evidence="7">
    <location>
        <begin position="663"/>
        <end position="686"/>
    </location>
</feature>
<evidence type="ECO:0000313" key="9">
    <source>
        <dbReference type="Proteomes" id="UP000518752"/>
    </source>
</evidence>
<gene>
    <name evidence="8" type="ORF">D9757_007168</name>
</gene>
<reference evidence="8 9" key="1">
    <citation type="journal article" date="2020" name="ISME J.">
        <title>Uncovering the hidden diversity of litter-decomposition mechanisms in mushroom-forming fungi.</title>
        <authorList>
            <person name="Floudas D."/>
            <person name="Bentzer J."/>
            <person name="Ahren D."/>
            <person name="Johansson T."/>
            <person name="Persson P."/>
            <person name="Tunlid A."/>
        </authorList>
    </citation>
    <scope>NUCLEOTIDE SEQUENCE [LARGE SCALE GENOMIC DNA]</scope>
    <source>
        <strain evidence="8 9">CBS 406.79</strain>
    </source>
</reference>
<feature type="compositionally biased region" description="Low complexity" evidence="6">
    <location>
        <begin position="916"/>
        <end position="925"/>
    </location>
</feature>
<feature type="compositionally biased region" description="Polar residues" evidence="6">
    <location>
        <begin position="15"/>
        <end position="42"/>
    </location>
</feature>
<comment type="similarity">
    <text evidence="2">Belongs to the CTL (choline transporter-like) family.</text>
</comment>
<feature type="transmembrane region" description="Helical" evidence="7">
    <location>
        <begin position="599"/>
        <end position="622"/>
    </location>
</feature>
<dbReference type="PANTHER" id="PTHR12385">
    <property type="entry name" value="CHOLINE TRANSPORTER-LIKE (SLC FAMILY 44)"/>
    <property type="match status" value="1"/>
</dbReference>
<feature type="transmembrane region" description="Helical" evidence="7">
    <location>
        <begin position="384"/>
        <end position="405"/>
    </location>
</feature>
<feature type="compositionally biased region" description="Pro residues" evidence="6">
    <location>
        <begin position="965"/>
        <end position="974"/>
    </location>
</feature>
<feature type="region of interest" description="Disordered" evidence="6">
    <location>
        <begin position="141"/>
        <end position="160"/>
    </location>
</feature>
<feature type="region of interest" description="Disordered" evidence="6">
    <location>
        <begin position="848"/>
        <end position="1047"/>
    </location>
</feature>
<evidence type="ECO:0000256" key="2">
    <source>
        <dbReference type="ARBA" id="ARBA00007168"/>
    </source>
</evidence>
<keyword evidence="9" id="KW-1185">Reference proteome</keyword>
<evidence type="ECO:0000256" key="7">
    <source>
        <dbReference type="SAM" id="Phobius"/>
    </source>
</evidence>
<feature type="transmembrane region" description="Helical" evidence="7">
    <location>
        <begin position="265"/>
        <end position="288"/>
    </location>
</feature>
<evidence type="ECO:0000256" key="3">
    <source>
        <dbReference type="ARBA" id="ARBA00022692"/>
    </source>
</evidence>
<feature type="transmembrane region" description="Helical" evidence="7">
    <location>
        <begin position="343"/>
        <end position="364"/>
    </location>
</feature>
<dbReference type="Pfam" id="PF04515">
    <property type="entry name" value="Choline_transpo"/>
    <property type="match status" value="1"/>
</dbReference>
<dbReference type="GO" id="GO:0005886">
    <property type="term" value="C:plasma membrane"/>
    <property type="evidence" value="ECO:0007669"/>
    <property type="project" value="TreeGrafter"/>
</dbReference>
<comment type="subcellular location">
    <subcellularLocation>
        <location evidence="1">Membrane</location>
        <topology evidence="1">Multi-pass membrane protein</topology>
    </subcellularLocation>
</comment>
<protein>
    <submittedName>
        <fullName evidence="8">Uncharacterized protein</fullName>
    </submittedName>
</protein>
<feature type="region of interest" description="Disordered" evidence="6">
    <location>
        <begin position="171"/>
        <end position="220"/>
    </location>
</feature>
<evidence type="ECO:0000256" key="6">
    <source>
        <dbReference type="SAM" id="MobiDB-lite"/>
    </source>
</evidence>
<accession>A0A8H5M406</accession>
<proteinExistence type="inferred from homology"/>
<feature type="transmembrane region" description="Helical" evidence="7">
    <location>
        <begin position="477"/>
        <end position="496"/>
    </location>
</feature>
<evidence type="ECO:0000256" key="5">
    <source>
        <dbReference type="ARBA" id="ARBA00023136"/>
    </source>
</evidence>
<evidence type="ECO:0000256" key="4">
    <source>
        <dbReference type="ARBA" id="ARBA00022989"/>
    </source>
</evidence>
<feature type="transmembrane region" description="Helical" evidence="7">
    <location>
        <begin position="766"/>
        <end position="786"/>
    </location>
</feature>
<feature type="region of interest" description="Disordered" evidence="6">
    <location>
        <begin position="526"/>
        <end position="548"/>
    </location>
</feature>
<dbReference type="EMBL" id="JAACJN010000067">
    <property type="protein sequence ID" value="KAF5379899.1"/>
    <property type="molecule type" value="Genomic_DNA"/>
</dbReference>
<feature type="transmembrane region" description="Helical" evidence="7">
    <location>
        <begin position="628"/>
        <end position="651"/>
    </location>
</feature>
<keyword evidence="4 7" id="KW-1133">Transmembrane helix</keyword>
<feature type="transmembrane region" description="Helical" evidence="7">
    <location>
        <begin position="434"/>
        <end position="457"/>
    </location>
</feature>
<comment type="caution">
    <text evidence="8">The sequence shown here is derived from an EMBL/GenBank/DDBJ whole genome shotgun (WGS) entry which is preliminary data.</text>
</comment>
<evidence type="ECO:0000256" key="1">
    <source>
        <dbReference type="ARBA" id="ARBA00004141"/>
    </source>
</evidence>